<dbReference type="AlphaFoldDB" id="A0A7C5MYW9"/>
<gene>
    <name evidence="2" type="ORF">ENJ98_06845</name>
</gene>
<comment type="caution">
    <text evidence="2">The sequence shown here is derived from an EMBL/GenBank/DDBJ whole genome shotgun (WGS) entry which is preliminary data.</text>
</comment>
<dbReference type="Pfam" id="PF01882">
    <property type="entry name" value="DUF58"/>
    <property type="match status" value="1"/>
</dbReference>
<dbReference type="InterPro" id="IPR036465">
    <property type="entry name" value="vWFA_dom_sf"/>
</dbReference>
<protein>
    <submittedName>
        <fullName evidence="2">DUF58 domain-containing protein</fullName>
    </submittedName>
</protein>
<accession>A0A7C5MYW9</accession>
<dbReference type="Proteomes" id="UP000886100">
    <property type="component" value="Unassembled WGS sequence"/>
</dbReference>
<organism evidence="2">
    <name type="scientific">Thiolapillus brandeum</name>
    <dbReference type="NCBI Taxonomy" id="1076588"/>
    <lineage>
        <taxon>Bacteria</taxon>
        <taxon>Pseudomonadati</taxon>
        <taxon>Pseudomonadota</taxon>
        <taxon>Gammaproteobacteria</taxon>
        <taxon>Chromatiales</taxon>
        <taxon>Sedimenticolaceae</taxon>
        <taxon>Thiolapillus</taxon>
    </lineage>
</organism>
<feature type="domain" description="DUF58" evidence="1">
    <location>
        <begin position="53"/>
        <end position="263"/>
    </location>
</feature>
<dbReference type="InterPro" id="IPR002881">
    <property type="entry name" value="DUF58"/>
</dbReference>
<evidence type="ECO:0000259" key="1">
    <source>
        <dbReference type="Pfam" id="PF01882"/>
    </source>
</evidence>
<reference evidence="2" key="1">
    <citation type="journal article" date="2020" name="mSystems">
        <title>Genome- and Community-Level Interaction Insights into Carbon Utilization and Element Cycling Functions of Hydrothermarchaeota in Hydrothermal Sediment.</title>
        <authorList>
            <person name="Zhou Z."/>
            <person name="Liu Y."/>
            <person name="Xu W."/>
            <person name="Pan J."/>
            <person name="Luo Z.H."/>
            <person name="Li M."/>
        </authorList>
    </citation>
    <scope>NUCLEOTIDE SEQUENCE [LARGE SCALE GENOMIC DNA]</scope>
    <source>
        <strain evidence="2">HyVt-535</strain>
    </source>
</reference>
<dbReference type="PANTHER" id="PTHR33608">
    <property type="entry name" value="BLL2464 PROTEIN"/>
    <property type="match status" value="1"/>
</dbReference>
<dbReference type="EMBL" id="DROM01000411">
    <property type="protein sequence ID" value="HHH13939.1"/>
    <property type="molecule type" value="Genomic_DNA"/>
</dbReference>
<proteinExistence type="predicted"/>
<dbReference type="PANTHER" id="PTHR33608:SF12">
    <property type="entry name" value="DUF58 DOMAIN-CONTAINING PROTEIN"/>
    <property type="match status" value="1"/>
</dbReference>
<dbReference type="SUPFAM" id="SSF53300">
    <property type="entry name" value="vWA-like"/>
    <property type="match status" value="1"/>
</dbReference>
<sequence length="302" mass="34408">MSQAVSVTAAPLEELIRLGEAARQLKLTPQVARARQAGQYLSRLRGRGMEFDESRPYQPGDDVRNMDWRVTARIGRPYSKLFREERERPVLIGVDARAPMFFATHGRFKWARAQCAAALLAWAAFQGGDRVGGELFSGTGHLELRPRRGRSSLLRFLKALADQPPGKDDGTASLADPLRRLRRTAHPGSLVVLASDFRGFDESAERQLVRIARHNDVVLFHFHDRLERELPEPGLYRVGDGRRSLVLDTGRRELLEAHQARYRERVERLRRLGRQHGMTWLQCATEEEPVEVLVRAFGRCRS</sequence>
<evidence type="ECO:0000313" key="2">
    <source>
        <dbReference type="EMBL" id="HHH13939.1"/>
    </source>
</evidence>
<name>A0A7C5MYW9_9GAMM</name>